<feature type="domain" description="HPP transmembrane region" evidence="2">
    <location>
        <begin position="14"/>
        <end position="162"/>
    </location>
</feature>
<dbReference type="InterPro" id="IPR007065">
    <property type="entry name" value="HPP"/>
</dbReference>
<reference evidence="3" key="1">
    <citation type="submission" date="2019-06" db="EMBL/GenBank/DDBJ databases">
        <authorList>
            <person name="Deangelis K."/>
            <person name="Huntemann M."/>
            <person name="Clum A."/>
            <person name="Pillay M."/>
            <person name="Palaniappan K."/>
            <person name="Varghese N."/>
            <person name="Mikhailova N."/>
            <person name="Stamatis D."/>
            <person name="Reddy T."/>
            <person name="Daum C."/>
            <person name="Shapiro N."/>
            <person name="Ivanova N."/>
            <person name="Kyrpides N."/>
            <person name="Woyke T."/>
        </authorList>
    </citation>
    <scope>NUCLEOTIDE SEQUENCE [LARGE SCALE GENOMIC DNA]</scope>
    <source>
        <strain evidence="3">128R</strain>
    </source>
</reference>
<feature type="transmembrane region" description="Helical" evidence="1">
    <location>
        <begin position="20"/>
        <end position="39"/>
    </location>
</feature>
<protein>
    <submittedName>
        <fullName evidence="3">HPP family protein</fullName>
    </submittedName>
</protein>
<accession>A0A542BLA0</accession>
<gene>
    <name evidence="3" type="ORF">FHU10_0584</name>
</gene>
<dbReference type="PANTHER" id="PTHR33741">
    <property type="entry name" value="TRANSMEMBRANE PROTEIN DDB_G0269096-RELATED"/>
    <property type="match status" value="1"/>
</dbReference>
<evidence type="ECO:0000256" key="1">
    <source>
        <dbReference type="SAM" id="Phobius"/>
    </source>
</evidence>
<proteinExistence type="predicted"/>
<organism evidence="3">
    <name type="scientific">Serratia fonticola</name>
    <dbReference type="NCBI Taxonomy" id="47917"/>
    <lineage>
        <taxon>Bacteria</taxon>
        <taxon>Pseudomonadati</taxon>
        <taxon>Pseudomonadota</taxon>
        <taxon>Gammaproteobacteria</taxon>
        <taxon>Enterobacterales</taxon>
        <taxon>Yersiniaceae</taxon>
        <taxon>Serratia</taxon>
    </lineage>
</organism>
<feature type="transmembrane region" description="Helical" evidence="1">
    <location>
        <begin position="95"/>
        <end position="113"/>
    </location>
</feature>
<evidence type="ECO:0000313" key="3">
    <source>
        <dbReference type="EMBL" id="TVZ68162.1"/>
    </source>
</evidence>
<sequence length="184" mass="19135">MRRLSGGGKLPPPAGIYEVLRGFVGGTLGIFAVASLGIWSGTPWIIAPFGATCVLLFALPGSPLAQPRSVVLGHLVSALSGLIFINLFGDSTMIMALSVGCAIAAMQVLRVTHAPAGANPLVIFMSGVYNWDFLIAPVLIGAVTLVVVALILNNLRSGDKYPAYWIGSCPTKSAVMEQQKVQGG</sequence>
<dbReference type="Pfam" id="PF04982">
    <property type="entry name" value="TM_HPP"/>
    <property type="match status" value="1"/>
</dbReference>
<feature type="transmembrane region" description="Helical" evidence="1">
    <location>
        <begin position="71"/>
        <end position="88"/>
    </location>
</feature>
<reference evidence="3" key="2">
    <citation type="submission" date="2019-08" db="EMBL/GenBank/DDBJ databases">
        <title>Investigation of anaerobic lignin degradation for improved lignocellulosic biofuels.</title>
        <authorList>
            <person name="Deangelis K.PhD."/>
        </authorList>
    </citation>
    <scope>NUCLEOTIDE SEQUENCE [LARGE SCALE GENOMIC DNA]</scope>
    <source>
        <strain evidence="3">128R</strain>
    </source>
</reference>
<evidence type="ECO:0000259" key="2">
    <source>
        <dbReference type="Pfam" id="PF04982"/>
    </source>
</evidence>
<feature type="transmembrane region" description="Helical" evidence="1">
    <location>
        <begin position="133"/>
        <end position="152"/>
    </location>
</feature>
<keyword evidence="1" id="KW-1133">Transmembrane helix</keyword>
<keyword evidence="1" id="KW-0812">Transmembrane</keyword>
<name>A0A542BLA0_SERFO</name>
<dbReference type="EMBL" id="VISQ01000001">
    <property type="protein sequence ID" value="TVZ68162.1"/>
    <property type="molecule type" value="Genomic_DNA"/>
</dbReference>
<dbReference type="OrthoDB" id="9811720at2"/>
<dbReference type="AlphaFoldDB" id="A0A542BLA0"/>
<dbReference type="InterPro" id="IPR058581">
    <property type="entry name" value="TM_HPP"/>
</dbReference>
<comment type="caution">
    <text evidence="3">The sequence shown here is derived from an EMBL/GenBank/DDBJ whole genome shotgun (WGS) entry which is preliminary data.</text>
</comment>
<keyword evidence="1" id="KW-0472">Membrane</keyword>
<feature type="transmembrane region" description="Helical" evidence="1">
    <location>
        <begin position="46"/>
        <end position="65"/>
    </location>
</feature>
<dbReference type="PANTHER" id="PTHR33741:SF5">
    <property type="entry name" value="TRANSMEMBRANE PROTEIN DDB_G0269096-RELATED"/>
    <property type="match status" value="1"/>
</dbReference>